<dbReference type="AlphaFoldDB" id="I0IPT2"/>
<reference evidence="1 2" key="1">
    <citation type="journal article" date="2012" name="J. Bacteriol.">
        <title>Complete Genome Sequence of Leptospirillum ferrooxidans Strain C2-3, Isolated from a Fresh Volcanic Ash Deposit on the Island of Miyake, Japan.</title>
        <authorList>
            <person name="Fujimura R."/>
            <person name="Sato Y."/>
            <person name="Nishizawa T."/>
            <person name="Oshima K."/>
            <person name="Kim S.-W."/>
            <person name="Hattori M."/>
            <person name="Kamijo T."/>
            <person name="Ohta H."/>
        </authorList>
    </citation>
    <scope>NUCLEOTIDE SEQUENCE [LARGE SCALE GENOMIC DNA]</scope>
    <source>
        <strain evidence="1 2">C2-3</strain>
    </source>
</reference>
<name>I0IPT2_LEPFC</name>
<sequence length="87" mass="9135">MRFDIQTAATPESCQIKTIACPVLTISAEDDRFGTASRAKHIATSVLDGRAVIFPTGGHALVGHSADALREITSFLQVGAPYIPPVG</sequence>
<dbReference type="InterPro" id="IPR029058">
    <property type="entry name" value="AB_hydrolase_fold"/>
</dbReference>
<dbReference type="Proteomes" id="UP000007382">
    <property type="component" value="Chromosome"/>
</dbReference>
<gene>
    <name evidence="1" type="ordered locus">LFE_1599</name>
</gene>
<evidence type="ECO:0000313" key="1">
    <source>
        <dbReference type="EMBL" id="BAM07281.1"/>
    </source>
</evidence>
<dbReference type="STRING" id="1162668.LFE_1599"/>
<dbReference type="EMBL" id="AP012342">
    <property type="protein sequence ID" value="BAM07281.1"/>
    <property type="molecule type" value="Genomic_DNA"/>
</dbReference>
<reference evidence="2" key="2">
    <citation type="submission" date="2012-03" db="EMBL/GenBank/DDBJ databases">
        <title>The complete genome sequence of the pioneer microbe on fresh volcanic deposit, Leptospirillum ferrooxidans strain C2-3.</title>
        <authorList>
            <person name="Fujimura R."/>
            <person name="Sato Y."/>
            <person name="Nishizawa T."/>
            <person name="Nanba K."/>
            <person name="Oshima K."/>
            <person name="Hattori M."/>
            <person name="Kamijo T."/>
            <person name="Ohta H."/>
        </authorList>
    </citation>
    <scope>NUCLEOTIDE SEQUENCE [LARGE SCALE GENOMIC DNA]</scope>
    <source>
        <strain evidence="2">C2-3</strain>
    </source>
</reference>
<dbReference type="KEGG" id="lfc:LFE_1599"/>
<accession>I0IPT2</accession>
<dbReference type="HOGENOM" id="CLU_2479555_0_0_0"/>
<dbReference type="SUPFAM" id="SSF53474">
    <property type="entry name" value="alpha/beta-Hydrolases"/>
    <property type="match status" value="1"/>
</dbReference>
<keyword evidence="2" id="KW-1185">Reference proteome</keyword>
<organism evidence="1 2">
    <name type="scientific">Leptospirillum ferrooxidans (strain C2-3)</name>
    <dbReference type="NCBI Taxonomy" id="1162668"/>
    <lineage>
        <taxon>Bacteria</taxon>
        <taxon>Pseudomonadati</taxon>
        <taxon>Nitrospirota</taxon>
        <taxon>Nitrospiria</taxon>
        <taxon>Nitrospirales</taxon>
        <taxon>Nitrospiraceae</taxon>
        <taxon>Leptospirillum</taxon>
    </lineage>
</organism>
<proteinExistence type="predicted"/>
<protein>
    <recommendedName>
        <fullName evidence="3">Alpha/beta hydrolase</fullName>
    </recommendedName>
</protein>
<evidence type="ECO:0000313" key="2">
    <source>
        <dbReference type="Proteomes" id="UP000007382"/>
    </source>
</evidence>
<dbReference type="Gene3D" id="3.40.50.1820">
    <property type="entry name" value="alpha/beta hydrolase"/>
    <property type="match status" value="1"/>
</dbReference>
<evidence type="ECO:0008006" key="3">
    <source>
        <dbReference type="Google" id="ProtNLM"/>
    </source>
</evidence>